<evidence type="ECO:0000256" key="1">
    <source>
        <dbReference type="SAM" id="Coils"/>
    </source>
</evidence>
<proteinExistence type="predicted"/>
<feature type="domain" description="Transposase IS116/IS110/IS902 C-terminal" evidence="3">
    <location>
        <begin position="279"/>
        <end position="363"/>
    </location>
</feature>
<name>A0ABT9UTQ1_9FIRM</name>
<organism evidence="4 5">
    <name type="scientific">Eubacterium multiforme</name>
    <dbReference type="NCBI Taxonomy" id="83339"/>
    <lineage>
        <taxon>Bacteria</taxon>
        <taxon>Bacillati</taxon>
        <taxon>Bacillota</taxon>
        <taxon>Clostridia</taxon>
        <taxon>Eubacteriales</taxon>
        <taxon>Eubacteriaceae</taxon>
        <taxon>Eubacterium</taxon>
    </lineage>
</organism>
<sequence length="443" mass="51775">MDKLYIGIDIGKKDNVTAFTKENGKAARKNINIKNNYCGFQKLKEIIDILVFDLKLNGYDDVLVGIESTGHYWINLKIFLTRIGIRVVMVQGNSVKSMRDLIAPQTGKNDKIDSKAISLCIRDGYYIDIADKSIEASSLKNMARLRYDLLKSQTSIKNKIHVWIDINNIFYCNIFDNKLTRTGLILIEKYPLPKDVLKISTTNLINNLAKENPKLDRRQITLYKEEVEEWKEYIIESSEFLRSEIKTYIKNYRNIEREIKELEEEIEKLSIILYGKNYEALVKIKGMSNTNLSSFLSEIGDVRLFKTARQLQSYVGLSMKSYSSSTRMGESSITKKGNKRMRKNMYLITRSLIIHNEDVKKLYAYYLSKKRDNENKKIQMWVATMCKLLRCIYGSIKNNIEFDTRIVFENLDFSKCNMEKFNSIINNKNIEKVIDKNNERNRK</sequence>
<feature type="domain" description="Transposase IS110-like N-terminal" evidence="2">
    <location>
        <begin position="6"/>
        <end position="161"/>
    </location>
</feature>
<evidence type="ECO:0000313" key="4">
    <source>
        <dbReference type="EMBL" id="MDQ0149671.1"/>
    </source>
</evidence>
<protein>
    <submittedName>
        <fullName evidence="4">Transposase</fullName>
    </submittedName>
</protein>
<evidence type="ECO:0000259" key="2">
    <source>
        <dbReference type="Pfam" id="PF01548"/>
    </source>
</evidence>
<keyword evidence="5" id="KW-1185">Reference proteome</keyword>
<reference evidence="4 5" key="1">
    <citation type="submission" date="2023-07" db="EMBL/GenBank/DDBJ databases">
        <title>Genomic Encyclopedia of Type Strains, Phase IV (KMG-IV): sequencing the most valuable type-strain genomes for metagenomic binning, comparative biology and taxonomic classification.</title>
        <authorList>
            <person name="Goeker M."/>
        </authorList>
    </citation>
    <scope>NUCLEOTIDE SEQUENCE [LARGE SCALE GENOMIC DNA]</scope>
    <source>
        <strain evidence="4 5">DSM 20694</strain>
    </source>
</reference>
<keyword evidence="1" id="KW-0175">Coiled coil</keyword>
<comment type="caution">
    <text evidence="4">The sequence shown here is derived from an EMBL/GenBank/DDBJ whole genome shotgun (WGS) entry which is preliminary data.</text>
</comment>
<dbReference type="Proteomes" id="UP001228504">
    <property type="component" value="Unassembled WGS sequence"/>
</dbReference>
<evidence type="ECO:0000313" key="5">
    <source>
        <dbReference type="Proteomes" id="UP001228504"/>
    </source>
</evidence>
<dbReference type="PANTHER" id="PTHR33055">
    <property type="entry name" value="TRANSPOSASE FOR INSERTION SEQUENCE ELEMENT IS1111A"/>
    <property type="match status" value="1"/>
</dbReference>
<dbReference type="PANTHER" id="PTHR33055:SF13">
    <property type="entry name" value="TRANSPOSASE"/>
    <property type="match status" value="1"/>
</dbReference>
<gene>
    <name evidence="4" type="ORF">J2S18_001602</name>
</gene>
<dbReference type="InterPro" id="IPR003346">
    <property type="entry name" value="Transposase_20"/>
</dbReference>
<evidence type="ECO:0000259" key="3">
    <source>
        <dbReference type="Pfam" id="PF02371"/>
    </source>
</evidence>
<dbReference type="Pfam" id="PF02371">
    <property type="entry name" value="Transposase_20"/>
    <property type="match status" value="1"/>
</dbReference>
<dbReference type="RefSeq" id="WP_307485406.1">
    <property type="nucleotide sequence ID" value="NZ_JAUSUF010000004.1"/>
</dbReference>
<dbReference type="Pfam" id="PF01548">
    <property type="entry name" value="DEDD_Tnp_IS110"/>
    <property type="match status" value="1"/>
</dbReference>
<dbReference type="InterPro" id="IPR047650">
    <property type="entry name" value="Transpos_IS110"/>
</dbReference>
<feature type="coiled-coil region" evidence="1">
    <location>
        <begin position="238"/>
        <end position="272"/>
    </location>
</feature>
<dbReference type="NCBIfam" id="NF033542">
    <property type="entry name" value="transpos_IS110"/>
    <property type="match status" value="1"/>
</dbReference>
<dbReference type="InterPro" id="IPR002525">
    <property type="entry name" value="Transp_IS110-like_N"/>
</dbReference>
<dbReference type="EMBL" id="JAUSUF010000004">
    <property type="protein sequence ID" value="MDQ0149671.1"/>
    <property type="molecule type" value="Genomic_DNA"/>
</dbReference>
<accession>A0ABT9UTQ1</accession>